<evidence type="ECO:0000313" key="2">
    <source>
        <dbReference type="EMBL" id="KMT63730.1"/>
    </source>
</evidence>
<reference evidence="2 3" key="1">
    <citation type="submission" date="2015-04" db="EMBL/GenBank/DDBJ databases">
        <title>Draft Genome Sequence of the Novel Agar-Digesting Marine Bacterium Q1.</title>
        <authorList>
            <person name="Li Y."/>
            <person name="Li D."/>
            <person name="Chen G."/>
            <person name="Du Z."/>
        </authorList>
    </citation>
    <scope>NUCLEOTIDE SEQUENCE [LARGE SCALE GENOMIC DNA]</scope>
    <source>
        <strain evidence="2 3">Q1</strain>
    </source>
</reference>
<dbReference type="STRING" id="1513271.XM47_18080"/>
<organism evidence="2 3">
    <name type="scientific">Catenovulum maritimum</name>
    <dbReference type="NCBI Taxonomy" id="1513271"/>
    <lineage>
        <taxon>Bacteria</taxon>
        <taxon>Pseudomonadati</taxon>
        <taxon>Pseudomonadota</taxon>
        <taxon>Gammaproteobacteria</taxon>
        <taxon>Alteromonadales</taxon>
        <taxon>Alteromonadaceae</taxon>
        <taxon>Catenovulum</taxon>
    </lineage>
</organism>
<dbReference type="OrthoDB" id="6312474at2"/>
<proteinExistence type="predicted"/>
<sequence>MNWISYILILVLFVISVRIEKKLLNHVKNTYPSEWETMNVTKMGVKAYSILPSLIGNSLKTGFLSQQDDDVLVKLHKLNNFSWLISFIFLLVTIVFFVS</sequence>
<keyword evidence="1" id="KW-0472">Membrane</keyword>
<keyword evidence="1" id="KW-1133">Transmembrane helix</keyword>
<accession>A0A0J8GLP2</accession>
<feature type="transmembrane region" description="Helical" evidence="1">
    <location>
        <begin position="81"/>
        <end position="98"/>
    </location>
</feature>
<comment type="caution">
    <text evidence="2">The sequence shown here is derived from an EMBL/GenBank/DDBJ whole genome shotgun (WGS) entry which is preliminary data.</text>
</comment>
<dbReference type="EMBL" id="LAZL01000044">
    <property type="protein sequence ID" value="KMT63730.1"/>
    <property type="molecule type" value="Genomic_DNA"/>
</dbReference>
<dbReference type="RefSeq" id="WP_048695743.1">
    <property type="nucleotide sequence ID" value="NZ_KQ130514.1"/>
</dbReference>
<gene>
    <name evidence="2" type="ORF">XM47_18080</name>
</gene>
<dbReference type="AlphaFoldDB" id="A0A0J8GLP2"/>
<protein>
    <submittedName>
        <fullName evidence="2">Uncharacterized protein</fullName>
    </submittedName>
</protein>
<name>A0A0J8GLP2_9ALTE</name>
<evidence type="ECO:0000256" key="1">
    <source>
        <dbReference type="SAM" id="Phobius"/>
    </source>
</evidence>
<keyword evidence="1" id="KW-0812">Transmembrane</keyword>
<keyword evidence="3" id="KW-1185">Reference proteome</keyword>
<evidence type="ECO:0000313" key="3">
    <source>
        <dbReference type="Proteomes" id="UP000037600"/>
    </source>
</evidence>
<dbReference type="Proteomes" id="UP000037600">
    <property type="component" value="Unassembled WGS sequence"/>
</dbReference>